<evidence type="ECO:0000313" key="5">
    <source>
        <dbReference type="Proteomes" id="UP000233332"/>
    </source>
</evidence>
<dbReference type="Pfam" id="PF04352">
    <property type="entry name" value="ProQ"/>
    <property type="match status" value="1"/>
</dbReference>
<evidence type="ECO:0000256" key="1">
    <source>
        <dbReference type="ARBA" id="ARBA00022884"/>
    </source>
</evidence>
<feature type="compositionally biased region" description="Basic and acidic residues" evidence="2">
    <location>
        <begin position="141"/>
        <end position="155"/>
    </location>
</feature>
<name>A0A2N3L153_9PROT</name>
<dbReference type="Gene3D" id="1.10.1710.10">
    <property type="entry name" value="ProQ/FinO domain"/>
    <property type="match status" value="1"/>
</dbReference>
<keyword evidence="5" id="KW-1185">Reference proteome</keyword>
<dbReference type="GO" id="GO:0003723">
    <property type="term" value="F:RNA binding"/>
    <property type="evidence" value="ECO:0007669"/>
    <property type="project" value="UniProtKB-KW"/>
</dbReference>
<dbReference type="Proteomes" id="UP000233332">
    <property type="component" value="Unassembled WGS sequence"/>
</dbReference>
<accession>A0A2N3L153</accession>
<keyword evidence="1" id="KW-0694">RNA-binding</keyword>
<comment type="caution">
    <text evidence="4">The sequence shown here is derived from an EMBL/GenBank/DDBJ whole genome shotgun (WGS) entry which is preliminary data.</text>
</comment>
<evidence type="ECO:0000313" key="4">
    <source>
        <dbReference type="EMBL" id="PKR56532.1"/>
    </source>
</evidence>
<protein>
    <recommendedName>
        <fullName evidence="3">ProQ/FinO domain-containing protein</fullName>
    </recommendedName>
</protein>
<organism evidence="4 5">
    <name type="scientific">Thalassospira lohafexi</name>
    <dbReference type="NCBI Taxonomy" id="744227"/>
    <lineage>
        <taxon>Bacteria</taxon>
        <taxon>Pseudomonadati</taxon>
        <taxon>Pseudomonadota</taxon>
        <taxon>Alphaproteobacteria</taxon>
        <taxon>Rhodospirillales</taxon>
        <taxon>Thalassospiraceae</taxon>
        <taxon>Thalassospira</taxon>
    </lineage>
</organism>
<feature type="domain" description="ProQ/FinO" evidence="3">
    <location>
        <begin position="36"/>
        <end position="144"/>
    </location>
</feature>
<dbReference type="InterPro" id="IPR036442">
    <property type="entry name" value="ProQ/FinO_sf"/>
</dbReference>
<dbReference type="AlphaFoldDB" id="A0A2N3L153"/>
<reference evidence="4 5" key="1">
    <citation type="submission" date="2017-09" db="EMBL/GenBank/DDBJ databases">
        <title>Biodiversity and function of Thalassospira species in the particle-attached aromatic-hydrocarbon-degrading consortia from the surface seawater of the China South Sea.</title>
        <authorList>
            <person name="Dong C."/>
            <person name="Lai Q."/>
            <person name="Shao Z."/>
        </authorList>
    </citation>
    <scope>NUCLEOTIDE SEQUENCE [LARGE SCALE GENOMIC DNA]</scope>
    <source>
        <strain evidence="4 5">139Z-12</strain>
    </source>
</reference>
<dbReference type="EMBL" id="NXGX01000011">
    <property type="protein sequence ID" value="PKR56532.1"/>
    <property type="molecule type" value="Genomic_DNA"/>
</dbReference>
<dbReference type="InterPro" id="IPR016103">
    <property type="entry name" value="ProQ/FinO"/>
</dbReference>
<evidence type="ECO:0000259" key="3">
    <source>
        <dbReference type="SMART" id="SM00945"/>
    </source>
</evidence>
<gene>
    <name evidence="4" type="ORF">COO92_20045</name>
</gene>
<proteinExistence type="predicted"/>
<sequence length="155" mass="17279">MTGAEEKVNDKRKFGGNLWSAERKILARAFELKAAQELQSLLIEKIAILPETSSDQIKPFQIGAHDLFRAMASSETSLADLKVALRRYTGATGYQMAIGLDESVRYRLDGSVDAPVSDDNREHARTIVKRRFAKMRQSHVGAKDTQVRERANSGT</sequence>
<dbReference type="SUPFAM" id="SSF48657">
    <property type="entry name" value="FinO-like"/>
    <property type="match status" value="1"/>
</dbReference>
<feature type="region of interest" description="Disordered" evidence="2">
    <location>
        <begin position="135"/>
        <end position="155"/>
    </location>
</feature>
<evidence type="ECO:0000256" key="2">
    <source>
        <dbReference type="SAM" id="MobiDB-lite"/>
    </source>
</evidence>
<dbReference type="SMART" id="SM00945">
    <property type="entry name" value="ProQ"/>
    <property type="match status" value="1"/>
</dbReference>